<keyword evidence="5 6" id="KW-0472">Membrane</keyword>
<feature type="transmembrane region" description="Helical" evidence="6">
    <location>
        <begin position="326"/>
        <end position="343"/>
    </location>
</feature>
<dbReference type="PANTHER" id="PTHR34697">
    <property type="entry name" value="PHOSPHATIDYLGLYCEROL LYSYLTRANSFERASE"/>
    <property type="match status" value="1"/>
</dbReference>
<dbReference type="OrthoDB" id="594838at2"/>
<evidence type="ECO:0000256" key="2">
    <source>
        <dbReference type="ARBA" id="ARBA00022475"/>
    </source>
</evidence>
<comment type="caution">
    <text evidence="8">The sequence shown here is derived from an EMBL/GenBank/DDBJ whole genome shotgun (WGS) entry which is preliminary data.</text>
</comment>
<feature type="transmembrane region" description="Helical" evidence="6">
    <location>
        <begin position="237"/>
        <end position="256"/>
    </location>
</feature>
<feature type="transmembrane region" description="Helical" evidence="6">
    <location>
        <begin position="466"/>
        <end position="486"/>
    </location>
</feature>
<dbReference type="InterPro" id="IPR051211">
    <property type="entry name" value="PG_lysyltransferase"/>
</dbReference>
<dbReference type="Gene3D" id="1.20.1540.10">
    <property type="entry name" value="Rhomboid-like"/>
    <property type="match status" value="1"/>
</dbReference>
<dbReference type="Pfam" id="PF09924">
    <property type="entry name" value="LPG_synthase_C"/>
    <property type="match status" value="1"/>
</dbReference>
<feature type="transmembrane region" description="Helical" evidence="6">
    <location>
        <begin position="117"/>
        <end position="141"/>
    </location>
</feature>
<evidence type="ECO:0000259" key="7">
    <source>
        <dbReference type="Pfam" id="PF09924"/>
    </source>
</evidence>
<comment type="subcellular location">
    <subcellularLocation>
        <location evidence="1">Cell membrane</location>
        <topology evidence="1">Multi-pass membrane protein</topology>
    </subcellularLocation>
</comment>
<evidence type="ECO:0000256" key="6">
    <source>
        <dbReference type="SAM" id="Phobius"/>
    </source>
</evidence>
<keyword evidence="4 6" id="KW-1133">Transmembrane helix</keyword>
<dbReference type="InterPro" id="IPR024320">
    <property type="entry name" value="LPG_synthase_C"/>
</dbReference>
<dbReference type="GO" id="GO:0016755">
    <property type="term" value="F:aminoacyltransferase activity"/>
    <property type="evidence" value="ECO:0007669"/>
    <property type="project" value="TreeGrafter"/>
</dbReference>
<dbReference type="GO" id="GO:0005886">
    <property type="term" value="C:plasma membrane"/>
    <property type="evidence" value="ECO:0007669"/>
    <property type="project" value="UniProtKB-SubCell"/>
</dbReference>
<feature type="transmembrane region" description="Helical" evidence="6">
    <location>
        <begin position="153"/>
        <end position="171"/>
    </location>
</feature>
<dbReference type="PANTHER" id="PTHR34697:SF2">
    <property type="entry name" value="PHOSPHATIDYLGLYCEROL LYSYLTRANSFERASE"/>
    <property type="match status" value="1"/>
</dbReference>
<feature type="transmembrane region" description="Helical" evidence="6">
    <location>
        <begin position="396"/>
        <end position="418"/>
    </location>
</feature>
<keyword evidence="2" id="KW-1003">Cell membrane</keyword>
<sequence>MSDASAAPSAPRRPWRTRERLRTIGRAARRFVTTHPVSVAFAVVILTCAALTGTLWGEDASTWGAGPLATFAAGRWWTLVTALVIPDSPVDAAVSVALAISVLAYAERLLGSRRTAVLLGALGLAGLITGIGLHAVAWTLTDLRPVVAAEVPVLDPTTPIAGAVLAASAVAPTLWRRRIRLVGFATLALFALYAGDADSWYRVSAAVIGLAAGEVLARGRERRPWHRSSARETRTLLALLVAVVGSGPLVALISGGGRGPLSLVVDAYTQYDDELLSRCARVSSAVCDEQLALLMTRGLGPGLLAVTPLVLMLVAAWGLRLGRRAAWVLAVLTLLASAVIPVISLWDGRLRIDPWVDGSGAEYALWAVATVVIPSALAVVLVFTRGRFPVRATRRAARTVGVVVGVAFVACATTFFAIEALGRRSFDRDPSVVDLVLLTLRRFLPPAYTNPAGAAMFPHHGPALFAYQWVGVLFWAIVVAAILWLFRRVQRPDPGDARLYRDLLRRGSDTLGFLGTWEGNRHWYSDDRECAVAYRLVGDVALAVADPVAPAGRRPEALRAFSDFCVEHGWMPAFYSVHSDTAADLETLGWRNIPVGVETVMDLPGLTFAGKAWQKVRQPLARAEREGYTAVWVRWHELTVSQMSQVVAIDEEWVADRALPEMGFTLGSLDELRDRDVRLLLAVDPDGRIEAVTSWMPTWTDGEVTGWTLDFMRRRTDGPNGMMEFLIAKAALQLQEEGAAVLSLSGAPLAEAPDAPTDGDPSALRALLRWLAEVLEPAYGFASLFRFKGKFRPRYRELSLAYRDPLHLPAIGAAVGRAYLPDASSREIVALARTAWGGRR</sequence>
<evidence type="ECO:0000256" key="1">
    <source>
        <dbReference type="ARBA" id="ARBA00004651"/>
    </source>
</evidence>
<dbReference type="GO" id="GO:0055091">
    <property type="term" value="P:phospholipid homeostasis"/>
    <property type="evidence" value="ECO:0007669"/>
    <property type="project" value="TreeGrafter"/>
</dbReference>
<organism evidence="8 9">
    <name type="scientific">Microbacterium enclense</name>
    <dbReference type="NCBI Taxonomy" id="993073"/>
    <lineage>
        <taxon>Bacteria</taxon>
        <taxon>Bacillati</taxon>
        <taxon>Actinomycetota</taxon>
        <taxon>Actinomycetes</taxon>
        <taxon>Micrococcales</taxon>
        <taxon>Microbacteriaceae</taxon>
        <taxon>Microbacterium</taxon>
    </lineage>
</organism>
<protein>
    <submittedName>
        <fullName evidence="8">DUF2156 domain-containing protein</fullName>
    </submittedName>
</protein>
<feature type="domain" description="Phosphatidylglycerol lysyltransferase C-terminal" evidence="7">
    <location>
        <begin position="502"/>
        <end position="802"/>
    </location>
</feature>
<feature type="transmembrane region" description="Helical" evidence="6">
    <location>
        <begin position="363"/>
        <end position="384"/>
    </location>
</feature>
<feature type="transmembrane region" description="Helical" evidence="6">
    <location>
        <begin position="36"/>
        <end position="56"/>
    </location>
</feature>
<name>A0A3S4M441_9MICO</name>
<dbReference type="AlphaFoldDB" id="A0A3S4M441"/>
<keyword evidence="3 6" id="KW-0812">Transmembrane</keyword>
<proteinExistence type="predicted"/>
<evidence type="ECO:0000313" key="8">
    <source>
        <dbReference type="EMBL" id="RWR22221.1"/>
    </source>
</evidence>
<accession>A0A3S4M441</accession>
<dbReference type="SUPFAM" id="SSF144091">
    <property type="entry name" value="Rhomboid-like"/>
    <property type="match status" value="1"/>
</dbReference>
<dbReference type="Proteomes" id="UP000285970">
    <property type="component" value="Unassembled WGS sequence"/>
</dbReference>
<reference evidence="8 9" key="1">
    <citation type="journal article" date="2018" name="Front. Microbiol.">
        <title>Novel Insights Into Bacterial Dimethylsulfoniopropionate Catabolism in the East China Sea.</title>
        <authorList>
            <person name="Liu J."/>
            <person name="Liu J."/>
            <person name="Zhang S.H."/>
            <person name="Liang J."/>
            <person name="Lin H."/>
            <person name="Song D."/>
            <person name="Yang G.P."/>
            <person name="Todd J.D."/>
            <person name="Zhang X.H."/>
        </authorList>
    </citation>
    <scope>NUCLEOTIDE SEQUENCE [LARGE SCALE GENOMIC DNA]</scope>
    <source>
        <strain evidence="8 9">ZYFD042</strain>
    </source>
</reference>
<dbReference type="EMBL" id="RBZY01000006">
    <property type="protein sequence ID" value="RWR22221.1"/>
    <property type="molecule type" value="Genomic_DNA"/>
</dbReference>
<feature type="transmembrane region" description="Helical" evidence="6">
    <location>
        <begin position="299"/>
        <end position="319"/>
    </location>
</feature>
<evidence type="ECO:0000256" key="5">
    <source>
        <dbReference type="ARBA" id="ARBA00023136"/>
    </source>
</evidence>
<dbReference type="InterPro" id="IPR035952">
    <property type="entry name" value="Rhomboid-like_sf"/>
</dbReference>
<evidence type="ECO:0000256" key="3">
    <source>
        <dbReference type="ARBA" id="ARBA00022692"/>
    </source>
</evidence>
<gene>
    <name evidence="8" type="ORF">D8Y23_02485</name>
</gene>
<evidence type="ECO:0000256" key="4">
    <source>
        <dbReference type="ARBA" id="ARBA00022989"/>
    </source>
</evidence>
<evidence type="ECO:0000313" key="9">
    <source>
        <dbReference type="Proteomes" id="UP000285970"/>
    </source>
</evidence>
<dbReference type="RefSeq" id="WP_128216593.1">
    <property type="nucleotide sequence ID" value="NZ_RBZY01000006.1"/>
</dbReference>
<feature type="transmembrane region" description="Helical" evidence="6">
    <location>
        <begin position="76"/>
        <end position="105"/>
    </location>
</feature>